<keyword evidence="2" id="KW-1185">Reference proteome</keyword>
<accession>A0A2A9NAT3</accession>
<evidence type="ECO:0000313" key="1">
    <source>
        <dbReference type="EMBL" id="PFH46424.1"/>
    </source>
</evidence>
<name>A0A2A9NAT3_9AGAR</name>
<dbReference type="AlphaFoldDB" id="A0A2A9NAT3"/>
<dbReference type="STRING" id="703135.A0A2A9NAT3"/>
<organism evidence="1 2">
    <name type="scientific">Amanita thiersii Skay4041</name>
    <dbReference type="NCBI Taxonomy" id="703135"/>
    <lineage>
        <taxon>Eukaryota</taxon>
        <taxon>Fungi</taxon>
        <taxon>Dikarya</taxon>
        <taxon>Basidiomycota</taxon>
        <taxon>Agaricomycotina</taxon>
        <taxon>Agaricomycetes</taxon>
        <taxon>Agaricomycetidae</taxon>
        <taxon>Agaricales</taxon>
        <taxon>Pluteineae</taxon>
        <taxon>Amanitaceae</taxon>
        <taxon>Amanita</taxon>
    </lineage>
</organism>
<dbReference type="EMBL" id="KZ302194">
    <property type="protein sequence ID" value="PFH46424.1"/>
    <property type="molecule type" value="Genomic_DNA"/>
</dbReference>
<feature type="non-terminal residue" evidence="1">
    <location>
        <position position="130"/>
    </location>
</feature>
<dbReference type="OrthoDB" id="3340343at2759"/>
<gene>
    <name evidence="1" type="ORF">AMATHDRAFT_155082</name>
</gene>
<proteinExistence type="predicted"/>
<evidence type="ECO:0000313" key="2">
    <source>
        <dbReference type="Proteomes" id="UP000242287"/>
    </source>
</evidence>
<protein>
    <submittedName>
        <fullName evidence="1">Uncharacterized protein</fullName>
    </submittedName>
</protein>
<sequence length="130" mass="14683">MAGTTDFSKYDWILDLGTTSHICTVREAFVNYTELRDTSIQGERFWHLLRNVLHVPEAPNCLLSISRLDKGGGHVDFNKGTCTLKDKNGRIISEGKLTHQLYLLTGRAELPGKERANIATAAELSWDQWH</sequence>
<reference evidence="1 2" key="1">
    <citation type="submission" date="2014-02" db="EMBL/GenBank/DDBJ databases">
        <title>Transposable element dynamics among asymbiotic and ectomycorrhizal Amanita fungi.</title>
        <authorList>
            <consortium name="DOE Joint Genome Institute"/>
            <person name="Hess J."/>
            <person name="Skrede I."/>
            <person name="Wolfe B."/>
            <person name="LaButti K."/>
            <person name="Ohm R.A."/>
            <person name="Grigoriev I.V."/>
            <person name="Pringle A."/>
        </authorList>
    </citation>
    <scope>NUCLEOTIDE SEQUENCE [LARGE SCALE GENOMIC DNA]</scope>
    <source>
        <strain evidence="1 2">SKay4041</strain>
    </source>
</reference>
<dbReference type="Proteomes" id="UP000242287">
    <property type="component" value="Unassembled WGS sequence"/>
</dbReference>